<evidence type="ECO:0000313" key="3">
    <source>
        <dbReference type="Proteomes" id="UP000019116"/>
    </source>
</evidence>
<dbReference type="Gramene" id="TraesROB_scaffold_111676_01G000100.1">
    <property type="protein sequence ID" value="TraesROB_scaffold_111676_01G000100.1"/>
    <property type="gene ID" value="TraesROB_scaffold_111676_01G000100"/>
</dbReference>
<dbReference type="Gramene" id="TraesCSU02G102800.1">
    <property type="protein sequence ID" value="TraesCSU02G102800.1"/>
    <property type="gene ID" value="TraesCSU02G102800"/>
</dbReference>
<feature type="transmembrane region" description="Helical" evidence="1">
    <location>
        <begin position="223"/>
        <end position="256"/>
    </location>
</feature>
<dbReference type="Gramene" id="TraesWEE_scaffold_027327_01G000300.1">
    <property type="protein sequence ID" value="TraesWEE_scaffold_027327_01G000300.1"/>
    <property type="gene ID" value="TraesWEE_scaffold_027327_01G000300"/>
</dbReference>
<feature type="transmembrane region" description="Helical" evidence="1">
    <location>
        <begin position="295"/>
        <end position="317"/>
    </location>
</feature>
<evidence type="ECO:0000313" key="2">
    <source>
        <dbReference type="EnsemblPlants" id="TraesCSU02G102800.1"/>
    </source>
</evidence>
<evidence type="ECO:0008006" key="4">
    <source>
        <dbReference type="Google" id="ProtNLM"/>
    </source>
</evidence>
<dbReference type="Gramene" id="TraesPARA_EIv1.0_2513970.1">
    <property type="protein sequence ID" value="TraesPARA_EIv1.0_2513970.1.CDS"/>
    <property type="gene ID" value="TraesPARA_EIv1.0_2513970"/>
</dbReference>
<dbReference type="EnsemblPlants" id="TraesCSU02G102800.1">
    <property type="protein sequence ID" value="TraesCSU02G102800.1"/>
    <property type="gene ID" value="TraesCSU02G102800"/>
</dbReference>
<keyword evidence="1" id="KW-0812">Transmembrane</keyword>
<proteinExistence type="predicted"/>
<dbReference type="OMA" id="QGRTDHY"/>
<dbReference type="AlphaFoldDB" id="A0A3B6UB82"/>
<accession>A0A3B6UB82</accession>
<dbReference type="Gramene" id="TraesCLE_scaffold_113884_01G000100.1">
    <property type="protein sequence ID" value="TraesCLE_scaffold_113884_01G000100.1"/>
    <property type="gene ID" value="TraesCLE_scaffold_113884_01G000100"/>
</dbReference>
<name>A0A3B6UB82_WHEAT</name>
<protein>
    <recommendedName>
        <fullName evidence="4">DUF4220 domain-containing protein</fullName>
    </recommendedName>
</protein>
<keyword evidence="3" id="KW-1185">Reference proteome</keyword>
<reference evidence="2" key="1">
    <citation type="submission" date="2018-08" db="EMBL/GenBank/DDBJ databases">
        <authorList>
            <person name="Rossello M."/>
        </authorList>
    </citation>
    <scope>NUCLEOTIDE SEQUENCE [LARGE SCALE GENOMIC DNA]</scope>
    <source>
        <strain evidence="2">cv. Chinese Spring</strain>
    </source>
</reference>
<sequence>MDASRGAPPREGGCGEPRRGGHTTVHWLLHLQSHGGLAGYLVFANVKGTGRVAVFGFLWIVCATKWVQRFVFTKVLKHSLSYDMSAGLVSCYMDQMMLQLRQGVPGSSTSPEEKLKTCNYVIMGEERLVSEASGLRGYRLHGLDKVATVGTVGRVWRLADVEDRAPAGHGQGRTDHYRDLILQGLFKEDEDGGSLVFEVLNNEVDFLSEYYHSVYPVVLASPYFFVVNYLVVPVVVCCLCATTTVLSGSGHVLFAFHAIKADKYAIRYGVLRLLRCLLERALTIPQAFFPAIDVIISYLLFTAFFLEQLIEFVVFLLSN</sequence>
<reference evidence="2" key="2">
    <citation type="submission" date="2018-10" db="UniProtKB">
        <authorList>
            <consortium name="EnsemblPlants"/>
        </authorList>
    </citation>
    <scope>IDENTIFICATION</scope>
</reference>
<dbReference type="Gramene" id="TraesCAD_scaffold_033902_01G000300.1">
    <property type="protein sequence ID" value="TraesCAD_scaffold_033902_01G000300.1"/>
    <property type="gene ID" value="TraesCAD_scaffold_033902_01G000300"/>
</dbReference>
<dbReference type="Gramene" id="TraesPARA_EIv1.0_2513910.1">
    <property type="protein sequence ID" value="TraesPARA_EIv1.0_2513910.1.CDS"/>
    <property type="gene ID" value="TraesPARA_EIv1.0_2513910"/>
</dbReference>
<keyword evidence="1" id="KW-0472">Membrane</keyword>
<dbReference type="Gramene" id="TraesROB_scaffold_179964_01G000100.1">
    <property type="protein sequence ID" value="TraesROB_scaffold_179964_01G000100.1"/>
    <property type="gene ID" value="TraesROB_scaffold_179964_01G000100"/>
</dbReference>
<dbReference type="Proteomes" id="UP000019116">
    <property type="component" value="Chromosome Un"/>
</dbReference>
<keyword evidence="1" id="KW-1133">Transmembrane helix</keyword>
<organism evidence="2">
    <name type="scientific">Triticum aestivum</name>
    <name type="common">Wheat</name>
    <dbReference type="NCBI Taxonomy" id="4565"/>
    <lineage>
        <taxon>Eukaryota</taxon>
        <taxon>Viridiplantae</taxon>
        <taxon>Streptophyta</taxon>
        <taxon>Embryophyta</taxon>
        <taxon>Tracheophyta</taxon>
        <taxon>Spermatophyta</taxon>
        <taxon>Magnoliopsida</taxon>
        <taxon>Liliopsida</taxon>
        <taxon>Poales</taxon>
        <taxon>Poaceae</taxon>
        <taxon>BOP clade</taxon>
        <taxon>Pooideae</taxon>
        <taxon>Triticodae</taxon>
        <taxon>Triticeae</taxon>
        <taxon>Triticinae</taxon>
        <taxon>Triticum</taxon>
    </lineage>
</organism>
<evidence type="ECO:0000256" key="1">
    <source>
        <dbReference type="SAM" id="Phobius"/>
    </source>
</evidence>